<keyword evidence="1" id="KW-1133">Transmembrane helix</keyword>
<dbReference type="EMBL" id="SJPV01000004">
    <property type="protein sequence ID" value="TWU38398.1"/>
    <property type="molecule type" value="Genomic_DNA"/>
</dbReference>
<reference evidence="2 3" key="1">
    <citation type="submission" date="2019-02" db="EMBL/GenBank/DDBJ databases">
        <title>Deep-cultivation of Planctomycetes and their phenomic and genomic characterization uncovers novel biology.</title>
        <authorList>
            <person name="Wiegand S."/>
            <person name="Jogler M."/>
            <person name="Boedeker C."/>
            <person name="Pinto D."/>
            <person name="Vollmers J."/>
            <person name="Rivas-Marin E."/>
            <person name="Kohn T."/>
            <person name="Peeters S.H."/>
            <person name="Heuer A."/>
            <person name="Rast P."/>
            <person name="Oberbeckmann S."/>
            <person name="Bunk B."/>
            <person name="Jeske O."/>
            <person name="Meyerdierks A."/>
            <person name="Storesund J.E."/>
            <person name="Kallscheuer N."/>
            <person name="Luecker S."/>
            <person name="Lage O.M."/>
            <person name="Pohl T."/>
            <person name="Merkel B.J."/>
            <person name="Hornburger P."/>
            <person name="Mueller R.-W."/>
            <person name="Bruemmer F."/>
            <person name="Labrenz M."/>
            <person name="Spormann A.M."/>
            <person name="Op Den Camp H."/>
            <person name="Overmann J."/>
            <person name="Amann R."/>
            <person name="Jetten M.S.M."/>
            <person name="Mascher T."/>
            <person name="Medema M.H."/>
            <person name="Devos D.P."/>
            <person name="Kaster A.-K."/>
            <person name="Ovreas L."/>
            <person name="Rohde M."/>
            <person name="Galperin M.Y."/>
            <person name="Jogler C."/>
        </authorList>
    </citation>
    <scope>NUCLEOTIDE SEQUENCE [LARGE SCALE GENOMIC DNA]</scope>
    <source>
        <strain evidence="2 3">Poly41</strain>
    </source>
</reference>
<keyword evidence="1" id="KW-0472">Membrane</keyword>
<sequence>MVNSLKMQPTFQVDLPIGADDAIKKIGDSIRTRESLKYAKAAGHCADFSVDPAQRRFWSPHLSIQVSDTETGSQLFGRFSPRPEIWTFFMFIYFVMACLIFGGAVWGYVQWFMNDRPWALMLVPISILVIVMLHFASLIGQGLSRDQMEQLRTQLDETLSPWLPS</sequence>
<name>A0A5C6DNU7_9BACT</name>
<dbReference type="Proteomes" id="UP000319143">
    <property type="component" value="Unassembled WGS sequence"/>
</dbReference>
<proteinExistence type="predicted"/>
<feature type="transmembrane region" description="Helical" evidence="1">
    <location>
        <begin position="85"/>
        <end position="106"/>
    </location>
</feature>
<feature type="transmembrane region" description="Helical" evidence="1">
    <location>
        <begin position="118"/>
        <end position="139"/>
    </location>
</feature>
<evidence type="ECO:0000313" key="2">
    <source>
        <dbReference type="EMBL" id="TWU38398.1"/>
    </source>
</evidence>
<gene>
    <name evidence="2" type="ORF">Poly41_28740</name>
</gene>
<evidence type="ECO:0000313" key="3">
    <source>
        <dbReference type="Proteomes" id="UP000319143"/>
    </source>
</evidence>
<comment type="caution">
    <text evidence="2">The sequence shown here is derived from an EMBL/GenBank/DDBJ whole genome shotgun (WGS) entry which is preliminary data.</text>
</comment>
<evidence type="ECO:0000256" key="1">
    <source>
        <dbReference type="SAM" id="Phobius"/>
    </source>
</evidence>
<keyword evidence="1" id="KW-0812">Transmembrane</keyword>
<dbReference type="RefSeq" id="WP_231615642.1">
    <property type="nucleotide sequence ID" value="NZ_SJPV01000004.1"/>
</dbReference>
<keyword evidence="3" id="KW-1185">Reference proteome</keyword>
<accession>A0A5C6DNU7</accession>
<protein>
    <submittedName>
        <fullName evidence="2">Uncharacterized protein</fullName>
    </submittedName>
</protein>
<organism evidence="2 3">
    <name type="scientific">Novipirellula artificiosorum</name>
    <dbReference type="NCBI Taxonomy" id="2528016"/>
    <lineage>
        <taxon>Bacteria</taxon>
        <taxon>Pseudomonadati</taxon>
        <taxon>Planctomycetota</taxon>
        <taxon>Planctomycetia</taxon>
        <taxon>Pirellulales</taxon>
        <taxon>Pirellulaceae</taxon>
        <taxon>Novipirellula</taxon>
    </lineage>
</organism>
<dbReference type="AlphaFoldDB" id="A0A5C6DNU7"/>